<dbReference type="OrthoDB" id="9802672at2"/>
<evidence type="ECO:0000256" key="7">
    <source>
        <dbReference type="HAMAP-Rule" id="MF_00017"/>
    </source>
</evidence>
<gene>
    <name evidence="7" type="primary">recR</name>
    <name evidence="9" type="ORF">SAMN02745191_1426</name>
</gene>
<feature type="zinc finger region" description="C4-type" evidence="7">
    <location>
        <begin position="56"/>
        <end position="71"/>
    </location>
</feature>
<dbReference type="STRING" id="118967.SAMN02745191_1426"/>
<keyword evidence="1 7" id="KW-0479">Metal-binding</keyword>
<keyword evidence="3 7" id="KW-0863">Zinc-finger</keyword>
<evidence type="ECO:0000259" key="8">
    <source>
        <dbReference type="PROSITE" id="PS50880"/>
    </source>
</evidence>
<dbReference type="InterPro" id="IPR034137">
    <property type="entry name" value="TOPRIM_RecR"/>
</dbReference>
<dbReference type="Gene3D" id="3.40.1360.10">
    <property type="match status" value="1"/>
</dbReference>
<dbReference type="PROSITE" id="PS50880">
    <property type="entry name" value="TOPRIM"/>
    <property type="match status" value="1"/>
</dbReference>
<keyword evidence="6 7" id="KW-0234">DNA repair</keyword>
<dbReference type="CDD" id="cd01025">
    <property type="entry name" value="TOPRIM_recR"/>
    <property type="match status" value="1"/>
</dbReference>
<dbReference type="HAMAP" id="MF_00017">
    <property type="entry name" value="RecR"/>
    <property type="match status" value="1"/>
</dbReference>
<dbReference type="PROSITE" id="PS01300">
    <property type="entry name" value="RECR"/>
    <property type="match status" value="1"/>
</dbReference>
<dbReference type="Proteomes" id="UP000243297">
    <property type="component" value="Unassembled WGS sequence"/>
</dbReference>
<dbReference type="PANTHER" id="PTHR30446">
    <property type="entry name" value="RECOMBINATION PROTEIN RECR"/>
    <property type="match status" value="1"/>
</dbReference>
<feature type="domain" description="Toprim" evidence="8">
    <location>
        <begin position="79"/>
        <end position="173"/>
    </location>
</feature>
<evidence type="ECO:0000313" key="9">
    <source>
        <dbReference type="EMBL" id="SJZ70846.1"/>
    </source>
</evidence>
<dbReference type="Pfam" id="PF21176">
    <property type="entry name" value="RecR_HhH"/>
    <property type="match status" value="1"/>
</dbReference>
<dbReference type="GO" id="GO:0006281">
    <property type="term" value="P:DNA repair"/>
    <property type="evidence" value="ECO:0007669"/>
    <property type="project" value="UniProtKB-UniRule"/>
</dbReference>
<sequence length="199" mass="22281">MYPKSLEELIEYFKLLPGVGAKTAERYALLMLDTSEEDIQGFAKALIDCKTNIHTCLICGNYSEDDTCLICQDTSRNKRIICVVQSAKDIIAMEKTREFNGVYHVLQGVISPRKGVLPEDLNIQSLMRRVDQGVDEVILATNLTLEGETTALYLAKLLEEKNCLTTRIAHGLPMGGHLDYADELTLIKALEGRKQMKND</sequence>
<dbReference type="InterPro" id="IPR015967">
    <property type="entry name" value="Rcmb_RecR_Znf"/>
</dbReference>
<keyword evidence="5 7" id="KW-0233">DNA recombination</keyword>
<evidence type="ECO:0000256" key="2">
    <source>
        <dbReference type="ARBA" id="ARBA00022763"/>
    </source>
</evidence>
<dbReference type="InterPro" id="IPR006171">
    <property type="entry name" value="TOPRIM_dom"/>
</dbReference>
<dbReference type="Pfam" id="PF02132">
    <property type="entry name" value="RecR_ZnF"/>
    <property type="match status" value="1"/>
</dbReference>
<proteinExistence type="inferred from homology"/>
<comment type="function">
    <text evidence="7">May play a role in DNA repair. It seems to be involved in an RecBC-independent recombinational process of DNA repair. It may act with RecF and RecO.</text>
</comment>
<dbReference type="EMBL" id="FUWY01000003">
    <property type="protein sequence ID" value="SJZ70846.1"/>
    <property type="molecule type" value="Genomic_DNA"/>
</dbReference>
<dbReference type="Pfam" id="PF13662">
    <property type="entry name" value="Toprim_4"/>
    <property type="match status" value="1"/>
</dbReference>
<dbReference type="GO" id="GO:0003677">
    <property type="term" value="F:DNA binding"/>
    <property type="evidence" value="ECO:0007669"/>
    <property type="project" value="UniProtKB-UniRule"/>
</dbReference>
<reference evidence="10" key="1">
    <citation type="submission" date="2017-02" db="EMBL/GenBank/DDBJ databases">
        <authorList>
            <person name="Varghese N."/>
            <person name="Submissions S."/>
        </authorList>
    </citation>
    <scope>NUCLEOTIDE SEQUENCE [LARGE SCALE GENOMIC DNA]</scope>
    <source>
        <strain evidence="10">ATCC 25662</strain>
    </source>
</reference>
<dbReference type="SMART" id="SM00493">
    <property type="entry name" value="TOPRIM"/>
    <property type="match status" value="1"/>
</dbReference>
<dbReference type="InterPro" id="IPR023627">
    <property type="entry name" value="Rcmb_RecR"/>
</dbReference>
<dbReference type="GO" id="GO:0006310">
    <property type="term" value="P:DNA recombination"/>
    <property type="evidence" value="ECO:0007669"/>
    <property type="project" value="UniProtKB-UniRule"/>
</dbReference>
<dbReference type="GO" id="GO:0008270">
    <property type="term" value="F:zinc ion binding"/>
    <property type="evidence" value="ECO:0007669"/>
    <property type="project" value="UniProtKB-KW"/>
</dbReference>
<accession>A0A1T4MVG8</accession>
<evidence type="ECO:0000256" key="6">
    <source>
        <dbReference type="ARBA" id="ARBA00023204"/>
    </source>
</evidence>
<evidence type="ECO:0000256" key="4">
    <source>
        <dbReference type="ARBA" id="ARBA00022833"/>
    </source>
</evidence>
<evidence type="ECO:0000256" key="3">
    <source>
        <dbReference type="ARBA" id="ARBA00022771"/>
    </source>
</evidence>
<keyword evidence="2 7" id="KW-0227">DNA damage</keyword>
<dbReference type="RefSeq" id="WP_078711827.1">
    <property type="nucleotide sequence ID" value="NZ_FUWY01000003.1"/>
</dbReference>
<evidence type="ECO:0000313" key="10">
    <source>
        <dbReference type="Proteomes" id="UP000243297"/>
    </source>
</evidence>
<dbReference type="SUPFAM" id="SSF111304">
    <property type="entry name" value="Recombination protein RecR"/>
    <property type="match status" value="1"/>
</dbReference>
<dbReference type="AlphaFoldDB" id="A0A1T4MVG8"/>
<dbReference type="Pfam" id="PF21175">
    <property type="entry name" value="RecR_C"/>
    <property type="match status" value="1"/>
</dbReference>
<dbReference type="InterPro" id="IPR000093">
    <property type="entry name" value="DNA_Rcmb_RecR"/>
</dbReference>
<organism evidence="9 10">
    <name type="scientific">Anaerorhabdus furcosa</name>
    <dbReference type="NCBI Taxonomy" id="118967"/>
    <lineage>
        <taxon>Bacteria</taxon>
        <taxon>Bacillati</taxon>
        <taxon>Bacillota</taxon>
        <taxon>Erysipelotrichia</taxon>
        <taxon>Erysipelotrichales</taxon>
        <taxon>Erysipelotrichaceae</taxon>
        <taxon>Anaerorhabdus</taxon>
    </lineage>
</organism>
<evidence type="ECO:0000256" key="5">
    <source>
        <dbReference type="ARBA" id="ARBA00023172"/>
    </source>
</evidence>
<dbReference type="PANTHER" id="PTHR30446:SF0">
    <property type="entry name" value="RECOMBINATION PROTEIN RECR"/>
    <property type="match status" value="1"/>
</dbReference>
<protein>
    <recommendedName>
        <fullName evidence="7">Recombination protein RecR</fullName>
    </recommendedName>
</protein>
<dbReference type="NCBIfam" id="TIGR00615">
    <property type="entry name" value="recR"/>
    <property type="match status" value="1"/>
</dbReference>
<keyword evidence="10" id="KW-1185">Reference proteome</keyword>
<dbReference type="Gene3D" id="6.10.250.240">
    <property type="match status" value="1"/>
</dbReference>
<comment type="similarity">
    <text evidence="7">Belongs to the RecR family.</text>
</comment>
<keyword evidence="4 7" id="KW-0862">Zinc</keyword>
<dbReference type="Gene3D" id="1.10.8.420">
    <property type="entry name" value="RecR Domain 1"/>
    <property type="match status" value="1"/>
</dbReference>
<evidence type="ECO:0000256" key="1">
    <source>
        <dbReference type="ARBA" id="ARBA00022723"/>
    </source>
</evidence>
<name>A0A1T4MVG8_9FIRM</name>